<dbReference type="AlphaFoldDB" id="A0A919TXX8"/>
<keyword evidence="2" id="KW-1185">Reference proteome</keyword>
<reference evidence="1" key="1">
    <citation type="submission" date="2021-01" db="EMBL/GenBank/DDBJ databases">
        <title>Whole genome shotgun sequence of Actinoplanes tereljensis NBRC 105297.</title>
        <authorList>
            <person name="Komaki H."/>
            <person name="Tamura T."/>
        </authorList>
    </citation>
    <scope>NUCLEOTIDE SEQUENCE</scope>
    <source>
        <strain evidence="1">NBRC 105297</strain>
    </source>
</reference>
<name>A0A919TXX8_9ACTN</name>
<proteinExistence type="predicted"/>
<organism evidence="1 2">
    <name type="scientific">Paractinoplanes tereljensis</name>
    <dbReference type="NCBI Taxonomy" id="571912"/>
    <lineage>
        <taxon>Bacteria</taxon>
        <taxon>Bacillati</taxon>
        <taxon>Actinomycetota</taxon>
        <taxon>Actinomycetes</taxon>
        <taxon>Micromonosporales</taxon>
        <taxon>Micromonosporaceae</taxon>
        <taxon>Paractinoplanes</taxon>
    </lineage>
</organism>
<evidence type="ECO:0000313" key="2">
    <source>
        <dbReference type="Proteomes" id="UP000623608"/>
    </source>
</evidence>
<accession>A0A919TXX8</accession>
<sequence>MNLISEEPGRVPTAEEEDRFWLLIEEAWARLGPEPAALRRELLARDLDEEDEEPYAVEEWLDPFLDSLRVASDGLSRRGLEDLDRVLERKLYEIDREDIHEVTDGSDDGFLYCRGFIVALGHEYYTAVKRDPRFAVLDAECEDICYFFARLHHERFGDWPETGSGISRESTSNVAGWTS</sequence>
<gene>
    <name evidence="1" type="ORF">Ate02nite_95860</name>
</gene>
<comment type="caution">
    <text evidence="1">The sequence shown here is derived from an EMBL/GenBank/DDBJ whole genome shotgun (WGS) entry which is preliminary data.</text>
</comment>
<evidence type="ECO:0000313" key="1">
    <source>
        <dbReference type="EMBL" id="GIF26856.1"/>
    </source>
</evidence>
<evidence type="ECO:0008006" key="3">
    <source>
        <dbReference type="Google" id="ProtNLM"/>
    </source>
</evidence>
<dbReference type="EMBL" id="BOMY01000064">
    <property type="protein sequence ID" value="GIF26856.1"/>
    <property type="molecule type" value="Genomic_DNA"/>
</dbReference>
<protein>
    <recommendedName>
        <fullName evidence="3">DUF4240 domain-containing protein</fullName>
    </recommendedName>
</protein>
<dbReference type="Proteomes" id="UP000623608">
    <property type="component" value="Unassembled WGS sequence"/>
</dbReference>
<dbReference type="RefSeq" id="WP_239148236.1">
    <property type="nucleotide sequence ID" value="NZ_BOMY01000064.1"/>
</dbReference>